<dbReference type="EMBL" id="JACJII010000001">
    <property type="protein sequence ID" value="MBA9003945.1"/>
    <property type="molecule type" value="Genomic_DNA"/>
</dbReference>
<dbReference type="AlphaFoldDB" id="A0A7W3R932"/>
<keyword evidence="2" id="KW-1185">Reference proteome</keyword>
<organism evidence="1 2">
    <name type="scientific">Thermomonospora cellulosilytica</name>
    <dbReference type="NCBI Taxonomy" id="1411118"/>
    <lineage>
        <taxon>Bacteria</taxon>
        <taxon>Bacillati</taxon>
        <taxon>Actinomycetota</taxon>
        <taxon>Actinomycetes</taxon>
        <taxon>Streptosporangiales</taxon>
        <taxon>Thermomonosporaceae</taxon>
        <taxon>Thermomonospora</taxon>
    </lineage>
</organism>
<dbReference type="PIRSF" id="PIRSF028291">
    <property type="entry name" value="UCP028291"/>
    <property type="match status" value="1"/>
</dbReference>
<dbReference type="Proteomes" id="UP000539313">
    <property type="component" value="Unassembled WGS sequence"/>
</dbReference>
<dbReference type="RefSeq" id="WP_182705569.1">
    <property type="nucleotide sequence ID" value="NZ_JACJII010000001.1"/>
</dbReference>
<evidence type="ECO:0000313" key="1">
    <source>
        <dbReference type="EMBL" id="MBA9003945.1"/>
    </source>
</evidence>
<sequence>MIESIARVPTDRPARYIKQLCDHLGRRLATSAEGDHGTITFPEGAGTCELNGEDGVLVLTAAAPDAESLARVEDVVGRHLERFGTRDEMTVRWTRS</sequence>
<name>A0A7W3R932_9ACTN</name>
<protein>
    <recommendedName>
        <fullName evidence="3">DUF2218 domain-containing protein</fullName>
    </recommendedName>
</protein>
<comment type="caution">
    <text evidence="1">The sequence shown here is derived from an EMBL/GenBank/DDBJ whole genome shotgun (WGS) entry which is preliminary data.</text>
</comment>
<gene>
    <name evidence="1" type="ORF">HNR21_002827</name>
</gene>
<reference evidence="1 2" key="1">
    <citation type="submission" date="2020-08" db="EMBL/GenBank/DDBJ databases">
        <title>Sequencing the genomes of 1000 actinobacteria strains.</title>
        <authorList>
            <person name="Klenk H.-P."/>
        </authorList>
    </citation>
    <scope>NUCLEOTIDE SEQUENCE [LARGE SCALE GENOMIC DNA]</scope>
    <source>
        <strain evidence="1 2">DSM 45823</strain>
    </source>
</reference>
<accession>A0A7W3R932</accession>
<evidence type="ECO:0008006" key="3">
    <source>
        <dbReference type="Google" id="ProtNLM"/>
    </source>
</evidence>
<evidence type="ECO:0000313" key="2">
    <source>
        <dbReference type="Proteomes" id="UP000539313"/>
    </source>
</evidence>
<dbReference type="Pfam" id="PF09981">
    <property type="entry name" value="DUF2218"/>
    <property type="match status" value="1"/>
</dbReference>
<dbReference type="InterPro" id="IPR014543">
    <property type="entry name" value="UCP028291"/>
</dbReference>
<dbReference type="Gene3D" id="3.30.310.50">
    <property type="entry name" value="Alpha-D-phosphohexomutase, C-terminal domain"/>
    <property type="match status" value="1"/>
</dbReference>
<proteinExistence type="predicted"/>